<comment type="caution">
    <text evidence="1">The sequence shown here is derived from an EMBL/GenBank/DDBJ whole genome shotgun (WGS) entry which is preliminary data.</text>
</comment>
<accession>A0ABD4LNA8</accession>
<name>A0ABD4LNA8_BACCE</name>
<evidence type="ECO:0000313" key="1">
    <source>
        <dbReference type="EMBL" id="MBK1611775.1"/>
    </source>
</evidence>
<dbReference type="RefSeq" id="WP_200152612.1">
    <property type="nucleotide sequence ID" value="NZ_JAEFBZ010000007.1"/>
</dbReference>
<sequence>MDIKQQLLDNFAYVQNRIDEIKQAKHIDIKQISDLQRYTEMQKNITYSLFLLRGEK</sequence>
<evidence type="ECO:0000313" key="2">
    <source>
        <dbReference type="Proteomes" id="UP000613452"/>
    </source>
</evidence>
<dbReference type="AlphaFoldDB" id="A0ABD4LNA8"/>
<dbReference type="Proteomes" id="UP000613452">
    <property type="component" value="Unassembled WGS sequence"/>
</dbReference>
<gene>
    <name evidence="1" type="ORF">JCR31_28505</name>
</gene>
<dbReference type="EMBL" id="JAEFBZ010000007">
    <property type="protein sequence ID" value="MBK1611775.1"/>
    <property type="molecule type" value="Genomic_DNA"/>
</dbReference>
<protein>
    <submittedName>
        <fullName evidence="1">Uncharacterized protein</fullName>
    </submittedName>
</protein>
<reference evidence="1 2" key="1">
    <citation type="submission" date="2020-12" db="EMBL/GenBank/DDBJ databases">
        <title>Genome assembly for a thermostable protease producing Bacillus cereus MAKP1 strain isolated from chicken gut.</title>
        <authorList>
            <person name="Malaviya A."/>
        </authorList>
    </citation>
    <scope>NUCLEOTIDE SEQUENCE [LARGE SCALE GENOMIC DNA]</scope>
    <source>
        <strain evidence="1 2">MAKP1</strain>
    </source>
</reference>
<proteinExistence type="predicted"/>
<organism evidence="1 2">
    <name type="scientific">Bacillus cereus</name>
    <dbReference type="NCBI Taxonomy" id="1396"/>
    <lineage>
        <taxon>Bacteria</taxon>
        <taxon>Bacillati</taxon>
        <taxon>Bacillota</taxon>
        <taxon>Bacilli</taxon>
        <taxon>Bacillales</taxon>
        <taxon>Bacillaceae</taxon>
        <taxon>Bacillus</taxon>
        <taxon>Bacillus cereus group</taxon>
    </lineage>
</organism>